<reference evidence="2 3" key="1">
    <citation type="submission" date="2015-05" db="EMBL/GenBank/DDBJ databases">
        <title>Distinctive expansion of gene families associated with plant cell wall degradation and secondary metabolism in the genomes of grapevine trunk pathogens.</title>
        <authorList>
            <person name="Lawrence D.P."/>
            <person name="Travadon R."/>
            <person name="Rolshausen P.E."/>
            <person name="Baumgartner K."/>
        </authorList>
    </citation>
    <scope>NUCLEOTIDE SEQUENCE [LARGE SCALE GENOMIC DNA]</scope>
    <source>
        <strain evidence="2">UCRPC4</strain>
    </source>
</reference>
<feature type="domain" description="AB hydrolase-1" evidence="1">
    <location>
        <begin position="81"/>
        <end position="372"/>
    </location>
</feature>
<sequence>MSSVFRVVEHTLPSSHIREYPRALSGEQEDILQIAVKQYVPSDNPNPRPGDVTIIGAHANGFPKELYEPLWEELIKRSRKSKIRIRSIWLADVAWQGQSGVLNENKLGNDPSWMDHARDLFLMINLKRHEMPRPIVGIGHSMGANNLVNLAYIHPRLFTTLILIDPVILEFPTTPPEAGPATAQLSNFRREIWPSRSAAATSFQKSKFFQAWDPRVLERWIQFGLRDLPTLKHPSTSASPDKGAGVTLTTTRDQEVFTFARPNYSAYGLHPSNPPARETHADLDPKTPTIYPFYRPEGPNTFDQLPHLRPPVLYIFGETSAMSTPSLIESRLLITGTGVGGSGGRPLSRVQSTVIKDAGHLVAMEKVRETADEATKWLESELNSWKASEDQFRREWSATPENEKRYVDKKWNDMIRLSGDREATAKGVEVAIKNGKIRRDGGGGREGEGGSKL</sequence>
<dbReference type="ESTHER" id="9euro-a0a0g2egh8">
    <property type="family name" value="MpaH"/>
</dbReference>
<comment type="caution">
    <text evidence="2">The sequence shown here is derived from an EMBL/GenBank/DDBJ whole genome shotgun (WGS) entry which is preliminary data.</text>
</comment>
<protein>
    <submittedName>
        <fullName evidence="2">Putative toxin biosynthesis</fullName>
    </submittedName>
</protein>
<dbReference type="SUPFAM" id="SSF53474">
    <property type="entry name" value="alpha/beta-Hydrolases"/>
    <property type="match status" value="1"/>
</dbReference>
<evidence type="ECO:0000313" key="2">
    <source>
        <dbReference type="EMBL" id="KKY21967.1"/>
    </source>
</evidence>
<proteinExistence type="predicted"/>
<dbReference type="Pfam" id="PF12697">
    <property type="entry name" value="Abhydrolase_6"/>
    <property type="match status" value="1"/>
</dbReference>
<dbReference type="OrthoDB" id="94039at2759"/>
<name>A0A0G2EGH8_PHACM</name>
<evidence type="ECO:0000259" key="1">
    <source>
        <dbReference type="Pfam" id="PF12697"/>
    </source>
</evidence>
<dbReference type="EMBL" id="LCWF01000080">
    <property type="protein sequence ID" value="KKY21967.1"/>
    <property type="molecule type" value="Genomic_DNA"/>
</dbReference>
<organism evidence="2 3">
    <name type="scientific">Phaeomoniella chlamydospora</name>
    <name type="common">Phaeoacremonium chlamydosporum</name>
    <dbReference type="NCBI Taxonomy" id="158046"/>
    <lineage>
        <taxon>Eukaryota</taxon>
        <taxon>Fungi</taxon>
        <taxon>Dikarya</taxon>
        <taxon>Ascomycota</taxon>
        <taxon>Pezizomycotina</taxon>
        <taxon>Eurotiomycetes</taxon>
        <taxon>Chaetothyriomycetidae</taxon>
        <taxon>Phaeomoniellales</taxon>
        <taxon>Phaeomoniellaceae</taxon>
        <taxon>Phaeomoniella</taxon>
    </lineage>
</organism>
<gene>
    <name evidence="2" type="ORF">UCRPC4_g03383</name>
</gene>
<dbReference type="InterPro" id="IPR029058">
    <property type="entry name" value="AB_hydrolase_fold"/>
</dbReference>
<dbReference type="Proteomes" id="UP000053317">
    <property type="component" value="Unassembled WGS sequence"/>
</dbReference>
<dbReference type="Gene3D" id="3.40.50.1820">
    <property type="entry name" value="alpha/beta hydrolase"/>
    <property type="match status" value="1"/>
</dbReference>
<evidence type="ECO:0000313" key="3">
    <source>
        <dbReference type="Proteomes" id="UP000053317"/>
    </source>
</evidence>
<accession>A0A0G2EGH8</accession>
<dbReference type="AlphaFoldDB" id="A0A0G2EGH8"/>
<reference evidence="2 3" key="2">
    <citation type="submission" date="2015-05" db="EMBL/GenBank/DDBJ databases">
        <authorList>
            <person name="Morales-Cruz A."/>
            <person name="Amrine K.C."/>
            <person name="Cantu D."/>
        </authorList>
    </citation>
    <scope>NUCLEOTIDE SEQUENCE [LARGE SCALE GENOMIC DNA]</scope>
    <source>
        <strain evidence="2">UCRPC4</strain>
    </source>
</reference>
<keyword evidence="3" id="KW-1185">Reference proteome</keyword>
<dbReference type="InterPro" id="IPR000073">
    <property type="entry name" value="AB_hydrolase_1"/>
</dbReference>